<feature type="transmembrane region" description="Helical" evidence="11">
    <location>
        <begin position="282"/>
        <end position="301"/>
    </location>
</feature>
<feature type="transmembrane region" description="Helical" evidence="11">
    <location>
        <begin position="115"/>
        <end position="135"/>
    </location>
</feature>
<evidence type="ECO:0000256" key="4">
    <source>
        <dbReference type="ARBA" id="ARBA00022475"/>
    </source>
</evidence>
<dbReference type="InterPro" id="IPR011701">
    <property type="entry name" value="MFS"/>
</dbReference>
<feature type="domain" description="Major facilitator superfamily (MFS) profile" evidence="12">
    <location>
        <begin position="18"/>
        <end position="430"/>
    </location>
</feature>
<feature type="transmembrane region" description="Helical" evidence="11">
    <location>
        <begin position="247"/>
        <end position="270"/>
    </location>
</feature>
<accession>A0A543AYF6</accession>
<evidence type="ECO:0000313" key="13">
    <source>
        <dbReference type="EMBL" id="TQL77605.1"/>
    </source>
</evidence>
<feature type="transmembrane region" description="Helical" evidence="11">
    <location>
        <begin position="156"/>
        <end position="179"/>
    </location>
</feature>
<protein>
    <recommendedName>
        <fullName evidence="10">Putative proline/betaine transporter</fullName>
    </recommendedName>
</protein>
<dbReference type="CDD" id="cd17369">
    <property type="entry name" value="MFS_ShiA_like"/>
    <property type="match status" value="1"/>
</dbReference>
<evidence type="ECO:0000256" key="3">
    <source>
        <dbReference type="ARBA" id="ARBA00022448"/>
    </source>
</evidence>
<evidence type="ECO:0000256" key="7">
    <source>
        <dbReference type="ARBA" id="ARBA00022989"/>
    </source>
</evidence>
<name>A0A543AYF6_9ACTN</name>
<comment type="subcellular location">
    <subcellularLocation>
        <location evidence="1">Cell membrane</location>
        <topology evidence="1">Multi-pass membrane protein</topology>
    </subcellularLocation>
</comment>
<comment type="similarity">
    <text evidence="2">Belongs to the major facilitator superfamily. Metabolite:H+ Symporter (MHS) family (TC 2.A.1.6) family.</text>
</comment>
<keyword evidence="5 11" id="KW-0812">Transmembrane</keyword>
<dbReference type="Proteomes" id="UP000317043">
    <property type="component" value="Unassembled WGS sequence"/>
</dbReference>
<dbReference type="InterPro" id="IPR020846">
    <property type="entry name" value="MFS_dom"/>
</dbReference>
<feature type="transmembrane region" description="Helical" evidence="11">
    <location>
        <begin position="337"/>
        <end position="356"/>
    </location>
</feature>
<dbReference type="GO" id="GO:0005886">
    <property type="term" value="C:plasma membrane"/>
    <property type="evidence" value="ECO:0007669"/>
    <property type="project" value="UniProtKB-SubCell"/>
</dbReference>
<feature type="transmembrane region" description="Helical" evidence="11">
    <location>
        <begin position="191"/>
        <end position="210"/>
    </location>
</feature>
<dbReference type="AlphaFoldDB" id="A0A543AYF6"/>
<evidence type="ECO:0000256" key="9">
    <source>
        <dbReference type="ARBA" id="ARBA00037295"/>
    </source>
</evidence>
<dbReference type="Gene3D" id="1.20.1250.20">
    <property type="entry name" value="MFS general substrate transporter like domains"/>
    <property type="match status" value="2"/>
</dbReference>
<sequence length="438" mass="47346">MRNTPVPTSERPSSMRRVVAASVFGTALETYDLYLYGTAAALVFGPLFFPDSDPTAATLLSLSTFAVSFLARPLGALVFGHFGDRIGRKKMLYVTYLIMGVSTFLIGLLPTFNSIGVLAPVLLVGLRFAQGFGFGGEYSGAVLMLTEHAPAAKRGFYAGLNNIGPVIGFVSSSGLFLLMNSILTEADFLAWGWRIPFLVSILLVVIGLYVRTRVSESPVFEQAQTKAADAKPRVPIAEVLRNNPKQLLLATGANISQFAVFYLFSVYTLSYGVTELGLTRTTILWAVIIAILINLIAIPYASALSDRIGRRKVLTTGFVITIVWAFPFFALFNTGNFILTLVAFMVMMVGYSFVYGPIAAFMSEIFPTAVRFTGSAVAYNLAGILGAAFAPIIATMLMDTYHSSVSISLYIIAITLVSAICVLVGRETRDIDLTADNH</sequence>
<evidence type="ECO:0000313" key="14">
    <source>
        <dbReference type="Proteomes" id="UP000317043"/>
    </source>
</evidence>
<keyword evidence="8 11" id="KW-0472">Membrane</keyword>
<feature type="transmembrane region" description="Helical" evidence="11">
    <location>
        <begin position="91"/>
        <end position="109"/>
    </location>
</feature>
<evidence type="ECO:0000256" key="5">
    <source>
        <dbReference type="ARBA" id="ARBA00022692"/>
    </source>
</evidence>
<feature type="transmembrane region" description="Helical" evidence="11">
    <location>
        <begin position="313"/>
        <end position="331"/>
    </location>
</feature>
<dbReference type="InterPro" id="IPR036259">
    <property type="entry name" value="MFS_trans_sf"/>
</dbReference>
<dbReference type="InterPro" id="IPR005829">
    <property type="entry name" value="Sugar_transporter_CS"/>
</dbReference>
<feature type="transmembrane region" description="Helical" evidence="11">
    <location>
        <begin position="377"/>
        <end position="398"/>
    </location>
</feature>
<proteinExistence type="inferred from homology"/>
<dbReference type="GO" id="GO:0015293">
    <property type="term" value="F:symporter activity"/>
    <property type="evidence" value="ECO:0007669"/>
    <property type="project" value="UniProtKB-KW"/>
</dbReference>
<dbReference type="PROSITE" id="PS00216">
    <property type="entry name" value="SUGAR_TRANSPORT_1"/>
    <property type="match status" value="1"/>
</dbReference>
<dbReference type="PANTHER" id="PTHR43045">
    <property type="entry name" value="SHIKIMATE TRANSPORTER"/>
    <property type="match status" value="1"/>
</dbReference>
<feature type="transmembrane region" description="Helical" evidence="11">
    <location>
        <begin position="56"/>
        <end position="79"/>
    </location>
</feature>
<feature type="transmembrane region" description="Helical" evidence="11">
    <location>
        <begin position="404"/>
        <end position="424"/>
    </location>
</feature>
<gene>
    <name evidence="13" type="ORF">FB566_3164</name>
</gene>
<dbReference type="FunCoup" id="A0A543AYF6">
    <property type="interactions" value="41"/>
</dbReference>
<dbReference type="PANTHER" id="PTHR43045:SF1">
    <property type="entry name" value="SHIKIMATE TRANSPORTER"/>
    <property type="match status" value="1"/>
</dbReference>
<organism evidence="13 14">
    <name type="scientific">Stackebrandtia endophytica</name>
    <dbReference type="NCBI Taxonomy" id="1496996"/>
    <lineage>
        <taxon>Bacteria</taxon>
        <taxon>Bacillati</taxon>
        <taxon>Actinomycetota</taxon>
        <taxon>Actinomycetes</taxon>
        <taxon>Glycomycetales</taxon>
        <taxon>Glycomycetaceae</taxon>
        <taxon>Stackebrandtia</taxon>
    </lineage>
</organism>
<dbReference type="InParanoid" id="A0A543AYF6"/>
<evidence type="ECO:0000256" key="1">
    <source>
        <dbReference type="ARBA" id="ARBA00004651"/>
    </source>
</evidence>
<comment type="caution">
    <text evidence="13">The sequence shown here is derived from an EMBL/GenBank/DDBJ whole genome shotgun (WGS) entry which is preliminary data.</text>
</comment>
<dbReference type="RefSeq" id="WP_211347718.1">
    <property type="nucleotide sequence ID" value="NZ_JBHTGS010000001.1"/>
</dbReference>
<reference evidence="13 14" key="1">
    <citation type="submission" date="2019-06" db="EMBL/GenBank/DDBJ databases">
        <title>Sequencing the genomes of 1000 actinobacteria strains.</title>
        <authorList>
            <person name="Klenk H.-P."/>
        </authorList>
    </citation>
    <scope>NUCLEOTIDE SEQUENCE [LARGE SCALE GENOMIC DNA]</scope>
    <source>
        <strain evidence="13 14">DSM 45928</strain>
    </source>
</reference>
<keyword evidence="6" id="KW-0769">Symport</keyword>
<evidence type="ECO:0000256" key="10">
    <source>
        <dbReference type="ARBA" id="ARBA00039918"/>
    </source>
</evidence>
<keyword evidence="7 11" id="KW-1133">Transmembrane helix</keyword>
<evidence type="ECO:0000256" key="6">
    <source>
        <dbReference type="ARBA" id="ARBA00022847"/>
    </source>
</evidence>
<dbReference type="SUPFAM" id="SSF103473">
    <property type="entry name" value="MFS general substrate transporter"/>
    <property type="match status" value="1"/>
</dbReference>
<comment type="function">
    <text evidence="9">May be a proton symporter involved in the uptake of osmolytes such as proline and glycine betaine.</text>
</comment>
<dbReference type="Pfam" id="PF07690">
    <property type="entry name" value="MFS_1"/>
    <property type="match status" value="1"/>
</dbReference>
<dbReference type="PROSITE" id="PS50850">
    <property type="entry name" value="MFS"/>
    <property type="match status" value="1"/>
</dbReference>
<keyword evidence="4" id="KW-1003">Cell membrane</keyword>
<evidence type="ECO:0000256" key="8">
    <source>
        <dbReference type="ARBA" id="ARBA00023136"/>
    </source>
</evidence>
<dbReference type="FunFam" id="1.20.1250.20:FF:000001">
    <property type="entry name" value="Dicarboxylate MFS transporter"/>
    <property type="match status" value="1"/>
</dbReference>
<evidence type="ECO:0000259" key="12">
    <source>
        <dbReference type="PROSITE" id="PS50850"/>
    </source>
</evidence>
<evidence type="ECO:0000256" key="11">
    <source>
        <dbReference type="SAM" id="Phobius"/>
    </source>
</evidence>
<keyword evidence="3" id="KW-0813">Transport</keyword>
<keyword evidence="14" id="KW-1185">Reference proteome</keyword>
<dbReference type="EMBL" id="VFOW01000001">
    <property type="protein sequence ID" value="TQL77605.1"/>
    <property type="molecule type" value="Genomic_DNA"/>
</dbReference>
<evidence type="ECO:0000256" key="2">
    <source>
        <dbReference type="ARBA" id="ARBA00008240"/>
    </source>
</evidence>